<dbReference type="SUPFAM" id="SSF56601">
    <property type="entry name" value="beta-lactamase/transpeptidase-like"/>
    <property type="match status" value="1"/>
</dbReference>
<organism evidence="1 2">
    <name type="scientific">Streptomyces regalis</name>
    <dbReference type="NCBI Taxonomy" id="68262"/>
    <lineage>
        <taxon>Bacteria</taxon>
        <taxon>Bacillati</taxon>
        <taxon>Actinomycetota</taxon>
        <taxon>Actinomycetes</taxon>
        <taxon>Kitasatosporales</taxon>
        <taxon>Streptomycetaceae</taxon>
        <taxon>Streptomyces</taxon>
    </lineage>
</organism>
<evidence type="ECO:0008006" key="3">
    <source>
        <dbReference type="Google" id="ProtNLM"/>
    </source>
</evidence>
<dbReference type="InterPro" id="IPR012338">
    <property type="entry name" value="Beta-lactam/transpept-like"/>
</dbReference>
<proteinExistence type="predicted"/>
<evidence type="ECO:0000313" key="1">
    <source>
        <dbReference type="EMBL" id="KUL45434.1"/>
    </source>
</evidence>
<gene>
    <name evidence="1" type="ORF">ADL12_03585</name>
</gene>
<protein>
    <recommendedName>
        <fullName evidence="3">Beta-lactamase-related domain-containing protein</fullName>
    </recommendedName>
</protein>
<reference evidence="2" key="1">
    <citation type="submission" date="2015-10" db="EMBL/GenBank/DDBJ databases">
        <authorList>
            <person name="Ju K.-S."/>
            <person name="Doroghazi J.R."/>
            <person name="Metcalf W.W."/>
        </authorList>
    </citation>
    <scope>NUCLEOTIDE SEQUENCE [LARGE SCALE GENOMIC DNA]</scope>
    <source>
        <strain evidence="2">NRRL 3151</strain>
    </source>
</reference>
<dbReference type="Gene3D" id="3.40.710.10">
    <property type="entry name" value="DD-peptidase/beta-lactamase superfamily"/>
    <property type="match status" value="1"/>
</dbReference>
<dbReference type="AlphaFoldDB" id="A0A0X3VLG0"/>
<evidence type="ECO:0000313" key="2">
    <source>
        <dbReference type="Proteomes" id="UP000053923"/>
    </source>
</evidence>
<keyword evidence="2" id="KW-1185">Reference proteome</keyword>
<name>A0A0X3VLG0_9ACTN</name>
<dbReference type="EMBL" id="LLZG01000013">
    <property type="protein sequence ID" value="KUL45434.1"/>
    <property type="molecule type" value="Genomic_DNA"/>
</dbReference>
<accession>A0A0X3VLG0</accession>
<dbReference type="Proteomes" id="UP000053923">
    <property type="component" value="Unassembled WGS sequence"/>
</dbReference>
<comment type="caution">
    <text evidence="1">The sequence shown here is derived from an EMBL/GenBank/DDBJ whole genome shotgun (WGS) entry which is preliminary data.</text>
</comment>
<sequence>MEVTEDNQAFTDRDGHRVDGTDWNLTFGGVGGALVSTPADLTRFASALLGRRLSHAANWISYDRPWPLTPTGCGPAPATGWA</sequence>